<gene>
    <name evidence="1" type="ORF">UFOPK3010_00710</name>
</gene>
<name>A0A6J6Y1E2_9ZZZZ</name>
<accession>A0A6J6Y1E2</accession>
<sequence length="84" mass="8816">MTGGVDQVNAVVSIVEANTLELDRDTPFTFNVHRVEILRTHLAGVDSATQLEQAVREGGLAVIDVGDDAEVADTVEGGHEGSCP</sequence>
<proteinExistence type="predicted"/>
<dbReference type="EMBL" id="CAFAAM010000078">
    <property type="protein sequence ID" value="CAB4803220.1"/>
    <property type="molecule type" value="Genomic_DNA"/>
</dbReference>
<protein>
    <submittedName>
        <fullName evidence="1">Unannotated protein</fullName>
    </submittedName>
</protein>
<dbReference type="AlphaFoldDB" id="A0A6J6Y1E2"/>
<organism evidence="1">
    <name type="scientific">freshwater metagenome</name>
    <dbReference type="NCBI Taxonomy" id="449393"/>
    <lineage>
        <taxon>unclassified sequences</taxon>
        <taxon>metagenomes</taxon>
        <taxon>ecological metagenomes</taxon>
    </lineage>
</organism>
<reference evidence="1" key="1">
    <citation type="submission" date="2020-05" db="EMBL/GenBank/DDBJ databases">
        <authorList>
            <person name="Chiriac C."/>
            <person name="Salcher M."/>
            <person name="Ghai R."/>
            <person name="Kavagutti S V."/>
        </authorList>
    </citation>
    <scope>NUCLEOTIDE SEQUENCE</scope>
</reference>
<dbReference type="AntiFam" id="ANF00072">
    <property type="entry name" value="Shadow ORF (opposite TypA)"/>
</dbReference>
<evidence type="ECO:0000313" key="1">
    <source>
        <dbReference type="EMBL" id="CAB4803220.1"/>
    </source>
</evidence>